<evidence type="ECO:0000259" key="9">
    <source>
        <dbReference type="PROSITE" id="PS50928"/>
    </source>
</evidence>
<dbReference type="InterPro" id="IPR000515">
    <property type="entry name" value="MetI-like"/>
</dbReference>
<organism evidence="10">
    <name type="scientific">uncultured Acetothermia bacterium</name>
    <dbReference type="NCBI Taxonomy" id="236499"/>
    <lineage>
        <taxon>Bacteria</taxon>
        <taxon>Candidatus Bipolaricaulota</taxon>
        <taxon>environmental samples</taxon>
    </lineage>
</organism>
<dbReference type="PANTHER" id="PTHR42929">
    <property type="entry name" value="INNER MEMBRANE ABC TRANSPORTER PERMEASE PROTEIN YDCU-RELATED-RELATED"/>
    <property type="match status" value="1"/>
</dbReference>
<dbReference type="EMBL" id="AP011740">
    <property type="protein sequence ID" value="BAL56202.1"/>
    <property type="molecule type" value="Genomic_DNA"/>
</dbReference>
<proteinExistence type="inferred from homology"/>
<dbReference type="AlphaFoldDB" id="H5SJ66"/>
<evidence type="ECO:0000256" key="4">
    <source>
        <dbReference type="ARBA" id="ARBA00022475"/>
    </source>
</evidence>
<reference evidence="10" key="2">
    <citation type="journal article" date="2012" name="PLoS ONE">
        <title>A Deeply Branching Thermophilic Bacterium with an Ancient Acetyl-CoA Pathway Dominates a Subsurface Ecosystem.</title>
        <authorList>
            <person name="Takami H."/>
            <person name="Noguchi H."/>
            <person name="Takaki Y."/>
            <person name="Uchiyama I."/>
            <person name="Toyoda A."/>
            <person name="Nishi S."/>
            <person name="Chee G.-J."/>
            <person name="Arai W."/>
            <person name="Nunoura T."/>
            <person name="Itoh T."/>
            <person name="Hattori M."/>
            <person name="Takai K."/>
        </authorList>
    </citation>
    <scope>NUCLEOTIDE SEQUENCE</scope>
</reference>
<dbReference type="GO" id="GO:0055085">
    <property type="term" value="P:transmembrane transport"/>
    <property type="evidence" value="ECO:0007669"/>
    <property type="project" value="InterPro"/>
</dbReference>
<evidence type="ECO:0000256" key="2">
    <source>
        <dbReference type="ARBA" id="ARBA00007069"/>
    </source>
</evidence>
<keyword evidence="7 8" id="KW-0472">Membrane</keyword>
<evidence type="ECO:0000256" key="1">
    <source>
        <dbReference type="ARBA" id="ARBA00004651"/>
    </source>
</evidence>
<feature type="domain" description="ABC transmembrane type-1" evidence="9">
    <location>
        <begin position="63"/>
        <end position="267"/>
    </location>
</feature>
<sequence length="278" mass="30790">MNSNLRALLWPGVIWLLIFFAAPLGIIVLISFARRAPDGMILWGVSFENYLRLLDPLYWTGPFGNSLVLAALTTIVCLLLGYPVAYSLARRSAAVKNLMLFLVVLPFLANFLVRIYAWFILLRPEGWLAGLLRSVGLDLALLGSPLGVLIGLVYGYLPFMILPIYATLERLDFSLVEAAHDLGATRWQSFWRILLPLSRPGVIAGAVLVFVPVLGEFITPKLLGGGKVPMFGVLIEEKFLGRVPDWPSGAAMAIVLMGLVLLVLVRYFHQLKESRWVG</sequence>
<dbReference type="GO" id="GO:0005886">
    <property type="term" value="C:plasma membrane"/>
    <property type="evidence" value="ECO:0007669"/>
    <property type="project" value="UniProtKB-SubCell"/>
</dbReference>
<feature type="transmembrane region" description="Helical" evidence="8">
    <location>
        <begin position="249"/>
        <end position="268"/>
    </location>
</feature>
<evidence type="ECO:0000256" key="7">
    <source>
        <dbReference type="ARBA" id="ARBA00023136"/>
    </source>
</evidence>
<dbReference type="Pfam" id="PF00528">
    <property type="entry name" value="BPD_transp_1"/>
    <property type="match status" value="1"/>
</dbReference>
<accession>H5SJ66</accession>
<comment type="subcellular location">
    <subcellularLocation>
        <location evidence="1 8">Cell membrane</location>
        <topology evidence="1 8">Multi-pass membrane protein</topology>
    </subcellularLocation>
</comment>
<keyword evidence="3 8" id="KW-0813">Transport</keyword>
<dbReference type="PANTHER" id="PTHR42929:SF1">
    <property type="entry name" value="INNER MEMBRANE ABC TRANSPORTER PERMEASE PROTEIN YDCU-RELATED"/>
    <property type="match status" value="1"/>
</dbReference>
<feature type="transmembrane region" description="Helical" evidence="8">
    <location>
        <begin position="98"/>
        <end position="121"/>
    </location>
</feature>
<feature type="transmembrane region" description="Helical" evidence="8">
    <location>
        <begin position="141"/>
        <end position="168"/>
    </location>
</feature>
<evidence type="ECO:0000313" key="10">
    <source>
        <dbReference type="EMBL" id="BAL56202.1"/>
    </source>
</evidence>
<feature type="transmembrane region" description="Helical" evidence="8">
    <location>
        <begin position="63"/>
        <end position="86"/>
    </location>
</feature>
<feature type="transmembrane region" description="Helical" evidence="8">
    <location>
        <begin position="189"/>
        <end position="214"/>
    </location>
</feature>
<feature type="transmembrane region" description="Helical" evidence="8">
    <location>
        <begin position="12"/>
        <end position="33"/>
    </location>
</feature>
<name>H5SJ66_9BACT</name>
<gene>
    <name evidence="10" type="ORF">HGMM_F35B12C16</name>
</gene>
<evidence type="ECO:0000256" key="3">
    <source>
        <dbReference type="ARBA" id="ARBA00022448"/>
    </source>
</evidence>
<evidence type="ECO:0000256" key="6">
    <source>
        <dbReference type="ARBA" id="ARBA00022989"/>
    </source>
</evidence>
<reference evidence="10" key="1">
    <citation type="journal article" date="2005" name="Environ. Microbiol.">
        <title>Genetic and functional properties of uncultivated thermophilic crenarchaeotes from a subsurface gold mine as revealed by analysis of genome fragments.</title>
        <authorList>
            <person name="Nunoura T."/>
            <person name="Hirayama H."/>
            <person name="Takami H."/>
            <person name="Oida H."/>
            <person name="Nishi S."/>
            <person name="Shimamura S."/>
            <person name="Suzuki Y."/>
            <person name="Inagaki F."/>
            <person name="Takai K."/>
            <person name="Nealson K.H."/>
            <person name="Horikoshi K."/>
        </authorList>
    </citation>
    <scope>NUCLEOTIDE SEQUENCE</scope>
</reference>
<dbReference type="CDD" id="cd06261">
    <property type="entry name" value="TM_PBP2"/>
    <property type="match status" value="1"/>
</dbReference>
<evidence type="ECO:0000256" key="5">
    <source>
        <dbReference type="ARBA" id="ARBA00022692"/>
    </source>
</evidence>
<dbReference type="SUPFAM" id="SSF161098">
    <property type="entry name" value="MetI-like"/>
    <property type="match status" value="1"/>
</dbReference>
<comment type="similarity">
    <text evidence="2">Belongs to the binding-protein-dependent transport system permease family. CysTW subfamily.</text>
</comment>
<keyword evidence="4" id="KW-1003">Cell membrane</keyword>
<dbReference type="InterPro" id="IPR035906">
    <property type="entry name" value="MetI-like_sf"/>
</dbReference>
<keyword evidence="5 8" id="KW-0812">Transmembrane</keyword>
<protein>
    <submittedName>
        <fullName evidence="10">Spermidine/putrescine transport system permease protein</fullName>
    </submittedName>
</protein>
<dbReference type="Gene3D" id="1.10.3720.10">
    <property type="entry name" value="MetI-like"/>
    <property type="match status" value="1"/>
</dbReference>
<dbReference type="PROSITE" id="PS50928">
    <property type="entry name" value="ABC_TM1"/>
    <property type="match status" value="1"/>
</dbReference>
<evidence type="ECO:0000256" key="8">
    <source>
        <dbReference type="RuleBase" id="RU363032"/>
    </source>
</evidence>
<keyword evidence="6 8" id="KW-1133">Transmembrane helix</keyword>